<keyword evidence="3" id="KW-0547">Nucleotide-binding</keyword>
<evidence type="ECO:0000256" key="4">
    <source>
        <dbReference type="ARBA" id="ARBA00022840"/>
    </source>
</evidence>
<proteinExistence type="inferred from homology"/>
<keyword evidence="7" id="KW-1185">Reference proteome</keyword>
<comment type="caution">
    <text evidence="6">The sequence shown here is derived from an EMBL/GenBank/DDBJ whole genome shotgun (WGS) entry which is preliminary data.</text>
</comment>
<reference evidence="6 7" key="1">
    <citation type="submission" date="2023-01" db="EMBL/GenBank/DDBJ databases">
        <title>Bacillus changyiensis sp. nov., isolated from a coastal deposit.</title>
        <authorList>
            <person name="Xiao G."/>
            <person name="Lai Q."/>
            <person name="Hu Z."/>
            <person name="Shao Z."/>
        </authorList>
    </citation>
    <scope>NUCLEOTIDE SEQUENCE [LARGE SCALE GENOMIC DNA]</scope>
    <source>
        <strain evidence="6 7">CLL-7-23</strain>
    </source>
</reference>
<name>A0ABT4X5V3_9BACI</name>
<dbReference type="InterPro" id="IPR050763">
    <property type="entry name" value="ABC_transporter_ATP-binding"/>
</dbReference>
<dbReference type="SMART" id="SM00382">
    <property type="entry name" value="AAA"/>
    <property type="match status" value="1"/>
</dbReference>
<dbReference type="PROSITE" id="PS00211">
    <property type="entry name" value="ABC_TRANSPORTER_1"/>
    <property type="match status" value="1"/>
</dbReference>
<dbReference type="PANTHER" id="PTHR42711">
    <property type="entry name" value="ABC TRANSPORTER ATP-BINDING PROTEIN"/>
    <property type="match status" value="1"/>
</dbReference>
<accession>A0ABT4X5V3</accession>
<evidence type="ECO:0000256" key="3">
    <source>
        <dbReference type="ARBA" id="ARBA00022741"/>
    </source>
</evidence>
<evidence type="ECO:0000313" key="7">
    <source>
        <dbReference type="Proteomes" id="UP001211894"/>
    </source>
</evidence>
<dbReference type="InterPro" id="IPR003439">
    <property type="entry name" value="ABC_transporter-like_ATP-bd"/>
</dbReference>
<dbReference type="EMBL" id="JAQKAB010000005">
    <property type="protein sequence ID" value="MDA7026811.1"/>
    <property type="molecule type" value="Genomic_DNA"/>
</dbReference>
<dbReference type="PROSITE" id="PS50893">
    <property type="entry name" value="ABC_TRANSPORTER_2"/>
    <property type="match status" value="1"/>
</dbReference>
<dbReference type="Pfam" id="PF00005">
    <property type="entry name" value="ABC_tran"/>
    <property type="match status" value="1"/>
</dbReference>
<keyword evidence="2" id="KW-0813">Transport</keyword>
<feature type="domain" description="ABC transporter" evidence="5">
    <location>
        <begin position="5"/>
        <end position="230"/>
    </location>
</feature>
<dbReference type="PANTHER" id="PTHR42711:SF5">
    <property type="entry name" value="ABC TRANSPORTER ATP-BINDING PROTEIN NATA"/>
    <property type="match status" value="1"/>
</dbReference>
<gene>
    <name evidence="6" type="ORF">PJ311_09350</name>
</gene>
<dbReference type="RefSeq" id="WP_271340662.1">
    <property type="nucleotide sequence ID" value="NZ_JAQKAB010000005.1"/>
</dbReference>
<evidence type="ECO:0000256" key="1">
    <source>
        <dbReference type="ARBA" id="ARBA00005417"/>
    </source>
</evidence>
<dbReference type="InterPro" id="IPR003593">
    <property type="entry name" value="AAA+_ATPase"/>
</dbReference>
<dbReference type="InterPro" id="IPR027417">
    <property type="entry name" value="P-loop_NTPase"/>
</dbReference>
<organism evidence="6 7">
    <name type="scientific">Bacillus changyiensis</name>
    <dbReference type="NCBI Taxonomy" id="3004103"/>
    <lineage>
        <taxon>Bacteria</taxon>
        <taxon>Bacillati</taxon>
        <taxon>Bacillota</taxon>
        <taxon>Bacilli</taxon>
        <taxon>Bacillales</taxon>
        <taxon>Bacillaceae</taxon>
        <taxon>Bacillus</taxon>
    </lineage>
</organism>
<dbReference type="InterPro" id="IPR017871">
    <property type="entry name" value="ABC_transporter-like_CS"/>
</dbReference>
<dbReference type="SUPFAM" id="SSF52540">
    <property type="entry name" value="P-loop containing nucleoside triphosphate hydrolases"/>
    <property type="match status" value="1"/>
</dbReference>
<keyword evidence="4 6" id="KW-0067">ATP-binding</keyword>
<sequence>MLDVIRVDQLTKTYNGLPVVKNLNLSIKQGMVFGLLGANGAGKSTTIECMLGTKKADSGMFTILGMNPLTERKQLFQRVGVQFQEAHYQEKITVKELCEVTQSLYKKVEHYEDLLKQFGISDKMKSLVRELSGGQRQRLFIILALIPQPKVVFLDELTTGLDARARRDVWKVLSDLKKKGLTIILTSHFMDEVEALCDRICILRKGQTVFYGTVDEAIASSPFEKFEDAYLWYTAEEDMENEYISDNA</sequence>
<evidence type="ECO:0000259" key="5">
    <source>
        <dbReference type="PROSITE" id="PS50893"/>
    </source>
</evidence>
<evidence type="ECO:0000313" key="6">
    <source>
        <dbReference type="EMBL" id="MDA7026811.1"/>
    </source>
</evidence>
<dbReference type="Gene3D" id="3.40.50.300">
    <property type="entry name" value="P-loop containing nucleotide triphosphate hydrolases"/>
    <property type="match status" value="1"/>
</dbReference>
<comment type="similarity">
    <text evidence="1">Belongs to the ABC transporter superfamily.</text>
</comment>
<dbReference type="GO" id="GO:0005524">
    <property type="term" value="F:ATP binding"/>
    <property type="evidence" value="ECO:0007669"/>
    <property type="project" value="UniProtKB-KW"/>
</dbReference>
<evidence type="ECO:0000256" key="2">
    <source>
        <dbReference type="ARBA" id="ARBA00022448"/>
    </source>
</evidence>
<dbReference type="Proteomes" id="UP001211894">
    <property type="component" value="Unassembled WGS sequence"/>
</dbReference>
<protein>
    <submittedName>
        <fullName evidence="6">ABC transporter ATP-binding protein</fullName>
    </submittedName>
</protein>